<evidence type="ECO:0000313" key="3">
    <source>
        <dbReference type="Proteomes" id="UP000887458"/>
    </source>
</evidence>
<feature type="transmembrane region" description="Helical" evidence="1">
    <location>
        <begin position="6"/>
        <end position="27"/>
    </location>
</feature>
<keyword evidence="3" id="KW-1185">Reference proteome</keyword>
<accession>A0ABQ8JDF8</accession>
<comment type="caution">
    <text evidence="2">The sequence shown here is derived from an EMBL/GenBank/DDBJ whole genome shotgun (WGS) entry which is preliminary data.</text>
</comment>
<proteinExistence type="predicted"/>
<name>A0ABQ8JDF8_DERPT</name>
<organism evidence="2 3">
    <name type="scientific">Dermatophagoides pteronyssinus</name>
    <name type="common">European house dust mite</name>
    <dbReference type="NCBI Taxonomy" id="6956"/>
    <lineage>
        <taxon>Eukaryota</taxon>
        <taxon>Metazoa</taxon>
        <taxon>Ecdysozoa</taxon>
        <taxon>Arthropoda</taxon>
        <taxon>Chelicerata</taxon>
        <taxon>Arachnida</taxon>
        <taxon>Acari</taxon>
        <taxon>Acariformes</taxon>
        <taxon>Sarcoptiformes</taxon>
        <taxon>Astigmata</taxon>
        <taxon>Psoroptidia</taxon>
        <taxon>Analgoidea</taxon>
        <taxon>Pyroglyphidae</taxon>
        <taxon>Dermatophagoidinae</taxon>
        <taxon>Dermatophagoides</taxon>
    </lineage>
</organism>
<reference evidence="2 3" key="2">
    <citation type="journal article" date="2022" name="Mol. Biol. Evol.">
        <title>Comparative Genomics Reveals Insights into the Divergent Evolution of Astigmatic Mites and Household Pest Adaptations.</title>
        <authorList>
            <person name="Xiong Q."/>
            <person name="Wan A.T."/>
            <person name="Liu X."/>
            <person name="Fung C.S."/>
            <person name="Xiao X."/>
            <person name="Malainual N."/>
            <person name="Hou J."/>
            <person name="Wang L."/>
            <person name="Wang M."/>
            <person name="Yang K.Y."/>
            <person name="Cui Y."/>
            <person name="Leung E.L."/>
            <person name="Nong W."/>
            <person name="Shin S.K."/>
            <person name="Au S.W."/>
            <person name="Jeong K.Y."/>
            <person name="Chew F.T."/>
            <person name="Hui J.H."/>
            <person name="Leung T.F."/>
            <person name="Tungtrongchitr A."/>
            <person name="Zhong N."/>
            <person name="Liu Z."/>
            <person name="Tsui S.K."/>
        </authorList>
    </citation>
    <scope>NUCLEOTIDE SEQUENCE [LARGE SCALE GENOMIC DNA]</scope>
    <source>
        <strain evidence="2">Derp</strain>
    </source>
</reference>
<reference evidence="2 3" key="1">
    <citation type="journal article" date="2018" name="J. Allergy Clin. Immunol.">
        <title>High-quality assembly of Dermatophagoides pteronyssinus genome and transcriptome reveals a wide range of novel allergens.</title>
        <authorList>
            <person name="Liu X.Y."/>
            <person name="Yang K.Y."/>
            <person name="Wang M.Q."/>
            <person name="Kwok J.S."/>
            <person name="Zeng X."/>
            <person name="Yang Z."/>
            <person name="Xiao X.J."/>
            <person name="Lau C.P."/>
            <person name="Li Y."/>
            <person name="Huang Z.M."/>
            <person name="Ba J.G."/>
            <person name="Yim A.K."/>
            <person name="Ouyang C.Y."/>
            <person name="Ngai S.M."/>
            <person name="Chan T.F."/>
            <person name="Leung E.L."/>
            <person name="Liu L."/>
            <person name="Liu Z.G."/>
            <person name="Tsui S.K."/>
        </authorList>
    </citation>
    <scope>NUCLEOTIDE SEQUENCE [LARGE SCALE GENOMIC DNA]</scope>
    <source>
        <strain evidence="2">Derp</strain>
    </source>
</reference>
<keyword evidence="1" id="KW-1133">Transmembrane helix</keyword>
<evidence type="ECO:0000256" key="1">
    <source>
        <dbReference type="SAM" id="Phobius"/>
    </source>
</evidence>
<keyword evidence="1" id="KW-0812">Transmembrane</keyword>
<dbReference type="Proteomes" id="UP000887458">
    <property type="component" value="Unassembled WGS sequence"/>
</dbReference>
<keyword evidence="1" id="KW-0472">Membrane</keyword>
<sequence length="179" mass="18829">MYNSKWNICGLMIGMAMVMVAFVRVAFVRVAKGMSTNGITNGMSTNGMLTNGMTTNGTILGSYGLEIEACLCLCNLSLPRFLELVLECVVGYLDGIFGLINGMATNGITNGMSTNGMSTNGMSTNGMSNGTILGSYGLEIEACLCLCNLSLPRFLELVLECVVGDGFGFEVFGGLSMGK</sequence>
<dbReference type="EMBL" id="NJHN03000049">
    <property type="protein sequence ID" value="KAH9420386.1"/>
    <property type="molecule type" value="Genomic_DNA"/>
</dbReference>
<protein>
    <submittedName>
        <fullName evidence="2">Uncharacterized protein</fullName>
    </submittedName>
</protein>
<gene>
    <name evidence="2" type="ORF">DERP_014005</name>
</gene>
<evidence type="ECO:0000313" key="2">
    <source>
        <dbReference type="EMBL" id="KAH9420386.1"/>
    </source>
</evidence>